<sequence>KALKDRRLLPPGNNSKKGELQKALKSWMDANSTSDRNGKTKLHTPTIQATAVVFSEQGTDNFYAAEMSGQVHEISLTINGLNANANVLRSIDVTVGS</sequence>
<proteinExistence type="predicted"/>
<keyword evidence="3" id="KW-1185">Reference proteome</keyword>
<evidence type="ECO:0000313" key="3">
    <source>
        <dbReference type="Proteomes" id="UP001159428"/>
    </source>
</evidence>
<feature type="non-terminal residue" evidence="2">
    <location>
        <position position="1"/>
    </location>
</feature>
<gene>
    <name evidence="2" type="ORF">PMEA_00001880</name>
</gene>
<dbReference type="Proteomes" id="UP001159428">
    <property type="component" value="Unassembled WGS sequence"/>
</dbReference>
<accession>A0AAU9WAG3</accession>
<name>A0AAU9WAG3_9CNID</name>
<organism evidence="2 3">
    <name type="scientific">Pocillopora meandrina</name>
    <dbReference type="NCBI Taxonomy" id="46732"/>
    <lineage>
        <taxon>Eukaryota</taxon>
        <taxon>Metazoa</taxon>
        <taxon>Cnidaria</taxon>
        <taxon>Anthozoa</taxon>
        <taxon>Hexacorallia</taxon>
        <taxon>Scleractinia</taxon>
        <taxon>Astrocoeniina</taxon>
        <taxon>Pocilloporidae</taxon>
        <taxon>Pocillopora</taxon>
    </lineage>
</organism>
<feature type="region of interest" description="Disordered" evidence="1">
    <location>
        <begin position="1"/>
        <end position="43"/>
    </location>
</feature>
<evidence type="ECO:0000313" key="2">
    <source>
        <dbReference type="EMBL" id="CAH3107160.1"/>
    </source>
</evidence>
<comment type="caution">
    <text evidence="2">The sequence shown here is derived from an EMBL/GenBank/DDBJ whole genome shotgun (WGS) entry which is preliminary data.</text>
</comment>
<dbReference type="AlphaFoldDB" id="A0AAU9WAG3"/>
<dbReference type="EMBL" id="CALNXJ010000010">
    <property type="protein sequence ID" value="CAH3107160.1"/>
    <property type="molecule type" value="Genomic_DNA"/>
</dbReference>
<protein>
    <submittedName>
        <fullName evidence="2">Uncharacterized protein</fullName>
    </submittedName>
</protein>
<evidence type="ECO:0000256" key="1">
    <source>
        <dbReference type="SAM" id="MobiDB-lite"/>
    </source>
</evidence>
<reference evidence="2 3" key="1">
    <citation type="submission" date="2022-05" db="EMBL/GenBank/DDBJ databases">
        <authorList>
            <consortium name="Genoscope - CEA"/>
            <person name="William W."/>
        </authorList>
    </citation>
    <scope>NUCLEOTIDE SEQUENCE [LARGE SCALE GENOMIC DNA]</scope>
</reference>